<evidence type="ECO:0000313" key="1">
    <source>
        <dbReference type="EMBL" id="ALN58653.1"/>
    </source>
</evidence>
<protein>
    <submittedName>
        <fullName evidence="1">MutT/nudix family protein</fullName>
    </submittedName>
</protein>
<evidence type="ECO:0000313" key="2">
    <source>
        <dbReference type="Proteomes" id="UP000061569"/>
    </source>
</evidence>
<name>A0A0S2DJS0_LYSEN</name>
<organism evidence="1 2">
    <name type="scientific">Lysobacter enzymogenes</name>
    <dbReference type="NCBI Taxonomy" id="69"/>
    <lineage>
        <taxon>Bacteria</taxon>
        <taxon>Pseudomonadati</taxon>
        <taxon>Pseudomonadota</taxon>
        <taxon>Gammaproteobacteria</taxon>
        <taxon>Lysobacterales</taxon>
        <taxon>Lysobacteraceae</taxon>
        <taxon>Lysobacter</taxon>
    </lineage>
</organism>
<dbReference type="STRING" id="69.GLE_3307"/>
<dbReference type="EMBL" id="CP013140">
    <property type="protein sequence ID" value="ALN58653.1"/>
    <property type="molecule type" value="Genomic_DNA"/>
</dbReference>
<dbReference type="InterPro" id="IPR010710">
    <property type="entry name" value="DUF1289"/>
</dbReference>
<gene>
    <name evidence="1" type="ORF">GLE_3307</name>
</gene>
<dbReference type="PANTHER" id="PTHR35175:SF2">
    <property type="entry name" value="DUF1289 DOMAIN-CONTAINING PROTEIN"/>
    <property type="match status" value="1"/>
</dbReference>
<accession>A0A0S2DJS0</accession>
<dbReference type="Proteomes" id="UP000061569">
    <property type="component" value="Chromosome"/>
</dbReference>
<dbReference type="PANTHER" id="PTHR35175">
    <property type="entry name" value="DUF1289 DOMAIN-CONTAINING PROTEIN"/>
    <property type="match status" value="1"/>
</dbReference>
<proteinExistence type="predicted"/>
<dbReference type="Pfam" id="PF06945">
    <property type="entry name" value="DUF1289"/>
    <property type="match status" value="1"/>
</dbReference>
<sequence length="63" mass="7236">MDDMTTFRAVLSPCIGICQLDDDGLCLGCHRTTAEIARWSQMNDDERLRLMEHVLPQRESNRA</sequence>
<dbReference type="KEGG" id="lez:GLE_3307"/>
<reference evidence="1 2" key="1">
    <citation type="submission" date="2015-11" db="EMBL/GenBank/DDBJ databases">
        <title>Genome sequences of Lysobacter enzymogenes strain C3 and Lysobacter antibioticus ATCC 29479.</title>
        <authorList>
            <person name="Kobayashi D.Y."/>
        </authorList>
    </citation>
    <scope>NUCLEOTIDE SEQUENCE [LARGE SCALE GENOMIC DNA]</scope>
    <source>
        <strain evidence="1 2">C3</strain>
    </source>
</reference>
<dbReference type="PATRIC" id="fig|69.6.peg.3257"/>
<dbReference type="AlphaFoldDB" id="A0A0S2DJS0"/>